<accession>A0ABU9RRI4</accession>
<proteinExistence type="predicted"/>
<keyword evidence="1" id="KW-1133">Transmembrane helix</keyword>
<dbReference type="RefSeq" id="WP_342947564.1">
    <property type="nucleotide sequence ID" value="NZ_JAYMRV010000004.1"/>
</dbReference>
<keyword evidence="3" id="KW-1185">Reference proteome</keyword>
<evidence type="ECO:0000313" key="3">
    <source>
        <dbReference type="Proteomes" id="UP001489897"/>
    </source>
</evidence>
<reference evidence="2 3" key="1">
    <citation type="submission" date="2024-01" db="EMBL/GenBank/DDBJ databases">
        <title>The diversity of rhizobia nodulating Mimosa spp. in eleven states of Brazil covering several biomes is determined by host plant, location, and edaphic factors.</title>
        <authorList>
            <person name="Rouws L."/>
            <person name="Barauna A."/>
            <person name="Beukes C."/>
            <person name="De Faria S.M."/>
            <person name="Gross E."/>
            <person name="Dos Reis Junior F.B."/>
            <person name="Simon M."/>
            <person name="Maluk M."/>
            <person name="Odee D.W."/>
            <person name="Kenicer G."/>
            <person name="Young J.P.W."/>
            <person name="Reis V.M."/>
            <person name="Zilli J."/>
            <person name="James E.K."/>
        </authorList>
    </citation>
    <scope>NUCLEOTIDE SEQUENCE [LARGE SCALE GENOMIC DNA]</scope>
    <source>
        <strain evidence="2 3">JPY167</strain>
    </source>
</reference>
<evidence type="ECO:0000313" key="2">
    <source>
        <dbReference type="EMBL" id="MEM5422683.1"/>
    </source>
</evidence>
<keyword evidence="1" id="KW-0472">Membrane</keyword>
<organism evidence="2 3">
    <name type="scientific">Paraburkholderia ferrariae</name>
    <dbReference type="NCBI Taxonomy" id="386056"/>
    <lineage>
        <taxon>Bacteria</taxon>
        <taxon>Pseudomonadati</taxon>
        <taxon>Pseudomonadota</taxon>
        <taxon>Betaproteobacteria</taxon>
        <taxon>Burkholderiales</taxon>
        <taxon>Burkholderiaceae</taxon>
        <taxon>Paraburkholderia</taxon>
    </lineage>
</organism>
<protein>
    <submittedName>
        <fullName evidence="2">Uncharacterized protein</fullName>
    </submittedName>
</protein>
<name>A0ABU9RRI4_9BURK</name>
<feature type="transmembrane region" description="Helical" evidence="1">
    <location>
        <begin position="26"/>
        <end position="46"/>
    </location>
</feature>
<keyword evidence="1" id="KW-0812">Transmembrane</keyword>
<sequence>MFRTIVEHTSRFSAVFPLSPALRTTLRGGAIVLAAVMAFTLALMFAPHSTRANLALCVASYSESFSEHDRIDAHNAQSLAIERCIE</sequence>
<dbReference type="EMBL" id="JAYMRV010000004">
    <property type="protein sequence ID" value="MEM5422683.1"/>
    <property type="molecule type" value="Genomic_DNA"/>
</dbReference>
<comment type="caution">
    <text evidence="2">The sequence shown here is derived from an EMBL/GenBank/DDBJ whole genome shotgun (WGS) entry which is preliminary data.</text>
</comment>
<gene>
    <name evidence="2" type="ORF">VSR73_16620</name>
</gene>
<dbReference type="Proteomes" id="UP001489897">
    <property type="component" value="Unassembled WGS sequence"/>
</dbReference>
<evidence type="ECO:0000256" key="1">
    <source>
        <dbReference type="SAM" id="Phobius"/>
    </source>
</evidence>